<dbReference type="GO" id="GO:0003677">
    <property type="term" value="F:DNA binding"/>
    <property type="evidence" value="ECO:0007669"/>
    <property type="project" value="UniProtKB-KW"/>
</dbReference>
<evidence type="ECO:0000256" key="1">
    <source>
        <dbReference type="ARBA" id="ARBA00023015"/>
    </source>
</evidence>
<evidence type="ECO:0000313" key="6">
    <source>
        <dbReference type="Proteomes" id="UP000248544"/>
    </source>
</evidence>
<accession>A0A2W2F0B4</accession>
<dbReference type="RefSeq" id="WP_111170963.1">
    <property type="nucleotide sequence ID" value="NZ_POUA01000352.1"/>
</dbReference>
<feature type="domain" description="HTH gntR-type" evidence="4">
    <location>
        <begin position="5"/>
        <end position="72"/>
    </location>
</feature>
<dbReference type="InterPro" id="IPR011711">
    <property type="entry name" value="GntR_C"/>
</dbReference>
<dbReference type="PRINTS" id="PR00035">
    <property type="entry name" value="HTHGNTR"/>
</dbReference>
<keyword evidence="3" id="KW-0804">Transcription</keyword>
<name>A0A2W2F0B4_9ACTN</name>
<keyword evidence="1" id="KW-0805">Transcription regulation</keyword>
<dbReference type="SMART" id="SM00345">
    <property type="entry name" value="HTH_GNTR"/>
    <property type="match status" value="1"/>
</dbReference>
<reference evidence="5 6" key="1">
    <citation type="submission" date="2018-01" db="EMBL/GenBank/DDBJ databases">
        <title>Draft genome sequence of Sphaerisporangium sp. 7K107.</title>
        <authorList>
            <person name="Sahin N."/>
            <person name="Saygin H."/>
            <person name="Ay H."/>
        </authorList>
    </citation>
    <scope>NUCLEOTIDE SEQUENCE [LARGE SCALE GENOMIC DNA]</scope>
    <source>
        <strain evidence="5 6">7K107</strain>
    </source>
</reference>
<dbReference type="Proteomes" id="UP000248544">
    <property type="component" value="Unassembled WGS sequence"/>
</dbReference>
<dbReference type="GO" id="GO:0003700">
    <property type="term" value="F:DNA-binding transcription factor activity"/>
    <property type="evidence" value="ECO:0007669"/>
    <property type="project" value="InterPro"/>
</dbReference>
<dbReference type="Pfam" id="PF07729">
    <property type="entry name" value="FCD"/>
    <property type="match status" value="1"/>
</dbReference>
<dbReference type="InterPro" id="IPR036388">
    <property type="entry name" value="WH-like_DNA-bd_sf"/>
</dbReference>
<organism evidence="5 6">
    <name type="scientific">Spongiactinospora gelatinilytica</name>
    <dbReference type="NCBI Taxonomy" id="2666298"/>
    <lineage>
        <taxon>Bacteria</taxon>
        <taxon>Bacillati</taxon>
        <taxon>Actinomycetota</taxon>
        <taxon>Actinomycetes</taxon>
        <taxon>Streptosporangiales</taxon>
        <taxon>Streptosporangiaceae</taxon>
        <taxon>Spongiactinospora</taxon>
    </lineage>
</organism>
<dbReference type="Gene3D" id="1.10.10.10">
    <property type="entry name" value="Winged helix-like DNA-binding domain superfamily/Winged helix DNA-binding domain"/>
    <property type="match status" value="1"/>
</dbReference>
<comment type="caution">
    <text evidence="5">The sequence shown here is derived from an EMBL/GenBank/DDBJ whole genome shotgun (WGS) entry which is preliminary data.</text>
</comment>
<dbReference type="Gene3D" id="1.20.120.530">
    <property type="entry name" value="GntR ligand-binding domain-like"/>
    <property type="match status" value="1"/>
</dbReference>
<dbReference type="InterPro" id="IPR008920">
    <property type="entry name" value="TF_FadR/GntR_C"/>
</dbReference>
<dbReference type="EMBL" id="POUA01000352">
    <property type="protein sequence ID" value="PZG30386.1"/>
    <property type="molecule type" value="Genomic_DNA"/>
</dbReference>
<evidence type="ECO:0000259" key="4">
    <source>
        <dbReference type="PROSITE" id="PS50949"/>
    </source>
</evidence>
<dbReference type="Pfam" id="PF00392">
    <property type="entry name" value="GntR"/>
    <property type="match status" value="1"/>
</dbReference>
<dbReference type="AlphaFoldDB" id="A0A2W2F0B4"/>
<keyword evidence="2" id="KW-0238">DNA-binding</keyword>
<evidence type="ECO:0000256" key="2">
    <source>
        <dbReference type="ARBA" id="ARBA00023125"/>
    </source>
</evidence>
<dbReference type="InterPro" id="IPR036390">
    <property type="entry name" value="WH_DNA-bd_sf"/>
</dbReference>
<dbReference type="SUPFAM" id="SSF46785">
    <property type="entry name" value="Winged helix' DNA-binding domain"/>
    <property type="match status" value="1"/>
</dbReference>
<dbReference type="PANTHER" id="PTHR43537:SF5">
    <property type="entry name" value="UXU OPERON TRANSCRIPTIONAL REGULATOR"/>
    <property type="match status" value="1"/>
</dbReference>
<protein>
    <submittedName>
        <fullName evidence="5">GntR family transcriptional regulator</fullName>
    </submittedName>
</protein>
<gene>
    <name evidence="5" type="ORF">C1I98_31190</name>
</gene>
<sequence length="212" mass="23839">MIEHLSLPDTVRLALRRKILNNELPAGTRLVEAGIADDYGVSRATVRQALRDLQIEGLVDISPRRYTMVTRMSPEDIHDICYARCVLETAAARDALARLPDGFFAGLERIIEEMAAAAEAGDMHELVDIDTRFHHEIVRASGRRRLAELWGTMNGHMYALMRSSLDRQHLAMPEAVARHRHVIDALASGDLKLIESVIHDHYLHPALPEDDL</sequence>
<dbReference type="CDD" id="cd07377">
    <property type="entry name" value="WHTH_GntR"/>
    <property type="match status" value="1"/>
</dbReference>
<proteinExistence type="predicted"/>
<dbReference type="PROSITE" id="PS50949">
    <property type="entry name" value="HTH_GNTR"/>
    <property type="match status" value="1"/>
</dbReference>
<dbReference type="InterPro" id="IPR000524">
    <property type="entry name" value="Tscrpt_reg_HTH_GntR"/>
</dbReference>
<dbReference type="SMART" id="SM00895">
    <property type="entry name" value="FCD"/>
    <property type="match status" value="1"/>
</dbReference>
<keyword evidence="6" id="KW-1185">Reference proteome</keyword>
<evidence type="ECO:0000256" key="3">
    <source>
        <dbReference type="ARBA" id="ARBA00023163"/>
    </source>
</evidence>
<dbReference type="PANTHER" id="PTHR43537">
    <property type="entry name" value="TRANSCRIPTIONAL REGULATOR, GNTR FAMILY"/>
    <property type="match status" value="1"/>
</dbReference>
<evidence type="ECO:0000313" key="5">
    <source>
        <dbReference type="EMBL" id="PZG30386.1"/>
    </source>
</evidence>
<dbReference type="SUPFAM" id="SSF48008">
    <property type="entry name" value="GntR ligand-binding domain-like"/>
    <property type="match status" value="1"/>
</dbReference>